<evidence type="ECO:0000313" key="3">
    <source>
        <dbReference type="Proteomes" id="UP000828390"/>
    </source>
</evidence>
<keyword evidence="3" id="KW-1185">Reference proteome</keyword>
<accession>A0A9D4FLI2</accession>
<evidence type="ECO:0000313" key="2">
    <source>
        <dbReference type="EMBL" id="KAH3801053.1"/>
    </source>
</evidence>
<dbReference type="Proteomes" id="UP000828390">
    <property type="component" value="Unassembled WGS sequence"/>
</dbReference>
<organism evidence="2 3">
    <name type="scientific">Dreissena polymorpha</name>
    <name type="common">Zebra mussel</name>
    <name type="synonym">Mytilus polymorpha</name>
    <dbReference type="NCBI Taxonomy" id="45954"/>
    <lineage>
        <taxon>Eukaryota</taxon>
        <taxon>Metazoa</taxon>
        <taxon>Spiralia</taxon>
        <taxon>Lophotrochozoa</taxon>
        <taxon>Mollusca</taxon>
        <taxon>Bivalvia</taxon>
        <taxon>Autobranchia</taxon>
        <taxon>Heteroconchia</taxon>
        <taxon>Euheterodonta</taxon>
        <taxon>Imparidentia</taxon>
        <taxon>Neoheterodontei</taxon>
        <taxon>Myida</taxon>
        <taxon>Dreissenoidea</taxon>
        <taxon>Dreissenidae</taxon>
        <taxon>Dreissena</taxon>
    </lineage>
</organism>
<dbReference type="AlphaFoldDB" id="A0A9D4FLI2"/>
<name>A0A9D4FLI2_DREPO</name>
<reference evidence="2" key="2">
    <citation type="submission" date="2020-11" db="EMBL/GenBank/DDBJ databases">
        <authorList>
            <person name="McCartney M.A."/>
            <person name="Auch B."/>
            <person name="Kono T."/>
            <person name="Mallez S."/>
            <person name="Becker A."/>
            <person name="Gohl D.M."/>
            <person name="Silverstein K.A.T."/>
            <person name="Koren S."/>
            <person name="Bechman K.B."/>
            <person name="Herman A."/>
            <person name="Abrahante J.E."/>
            <person name="Garbe J."/>
        </authorList>
    </citation>
    <scope>NUCLEOTIDE SEQUENCE</scope>
    <source>
        <strain evidence="2">Duluth1</strain>
        <tissue evidence="2">Whole animal</tissue>
    </source>
</reference>
<comment type="caution">
    <text evidence="2">The sequence shown here is derived from an EMBL/GenBank/DDBJ whole genome shotgun (WGS) entry which is preliminary data.</text>
</comment>
<feature type="region of interest" description="Disordered" evidence="1">
    <location>
        <begin position="1"/>
        <end position="44"/>
    </location>
</feature>
<reference evidence="2" key="1">
    <citation type="journal article" date="2019" name="bioRxiv">
        <title>The Genome of the Zebra Mussel, Dreissena polymorpha: A Resource for Invasive Species Research.</title>
        <authorList>
            <person name="McCartney M.A."/>
            <person name="Auch B."/>
            <person name="Kono T."/>
            <person name="Mallez S."/>
            <person name="Zhang Y."/>
            <person name="Obille A."/>
            <person name="Becker A."/>
            <person name="Abrahante J.E."/>
            <person name="Garbe J."/>
            <person name="Badalamenti J.P."/>
            <person name="Herman A."/>
            <person name="Mangelson H."/>
            <person name="Liachko I."/>
            <person name="Sullivan S."/>
            <person name="Sone E.D."/>
            <person name="Koren S."/>
            <person name="Silverstein K.A.T."/>
            <person name="Beckman K.B."/>
            <person name="Gohl D.M."/>
        </authorList>
    </citation>
    <scope>NUCLEOTIDE SEQUENCE</scope>
    <source>
        <strain evidence="2">Duluth1</strain>
        <tissue evidence="2">Whole animal</tissue>
    </source>
</reference>
<gene>
    <name evidence="2" type="ORF">DPMN_154697</name>
</gene>
<proteinExistence type="predicted"/>
<sequence length="57" mass="6659">MQKYIEQNRSQRGSFSDKDNTERNDQGLTQPPSPLPPPCLLEDDDFDNARISYFNLR</sequence>
<dbReference type="EMBL" id="JAIWYP010000007">
    <property type="protein sequence ID" value="KAH3801053.1"/>
    <property type="molecule type" value="Genomic_DNA"/>
</dbReference>
<feature type="compositionally biased region" description="Basic and acidic residues" evidence="1">
    <location>
        <begin position="15"/>
        <end position="25"/>
    </location>
</feature>
<feature type="compositionally biased region" description="Polar residues" evidence="1">
    <location>
        <begin position="1"/>
        <end position="14"/>
    </location>
</feature>
<protein>
    <submittedName>
        <fullName evidence="2">Uncharacterized protein</fullName>
    </submittedName>
</protein>
<evidence type="ECO:0000256" key="1">
    <source>
        <dbReference type="SAM" id="MobiDB-lite"/>
    </source>
</evidence>